<feature type="transmembrane region" description="Helical" evidence="7">
    <location>
        <begin position="222"/>
        <end position="243"/>
    </location>
</feature>
<keyword evidence="5 7" id="KW-1133">Transmembrane helix</keyword>
<keyword evidence="3" id="KW-1003">Cell membrane</keyword>
<evidence type="ECO:0000313" key="8">
    <source>
        <dbReference type="EMBL" id="EJX09336.1"/>
    </source>
</evidence>
<accession>J9D925</accession>
<feature type="transmembrane region" description="Helical" evidence="7">
    <location>
        <begin position="59"/>
        <end position="76"/>
    </location>
</feature>
<feature type="transmembrane region" description="Helical" evidence="7">
    <location>
        <begin position="96"/>
        <end position="122"/>
    </location>
</feature>
<dbReference type="Pfam" id="PF03606">
    <property type="entry name" value="DcuC"/>
    <property type="match status" value="1"/>
</dbReference>
<keyword evidence="2" id="KW-0813">Transport</keyword>
<evidence type="ECO:0000256" key="5">
    <source>
        <dbReference type="ARBA" id="ARBA00022989"/>
    </source>
</evidence>
<keyword evidence="6 7" id="KW-0472">Membrane</keyword>
<feature type="transmembrane region" description="Helical" evidence="7">
    <location>
        <begin position="134"/>
        <end position="153"/>
    </location>
</feature>
<feature type="transmembrane region" description="Helical" evidence="7">
    <location>
        <begin position="28"/>
        <end position="47"/>
    </location>
</feature>
<dbReference type="NCBIfam" id="TIGR00771">
    <property type="entry name" value="DcuC"/>
    <property type="match status" value="1"/>
</dbReference>
<dbReference type="GO" id="GO:0015556">
    <property type="term" value="F:C4-dicarboxylate transmembrane transporter activity"/>
    <property type="evidence" value="ECO:0007669"/>
    <property type="project" value="InterPro"/>
</dbReference>
<dbReference type="PANTHER" id="PTHR42002">
    <property type="entry name" value="ANAEROBIC C4-DICARBOXYLATE TRANSPORTER DCUC-RELATED"/>
    <property type="match status" value="1"/>
</dbReference>
<dbReference type="GO" id="GO:0005886">
    <property type="term" value="C:plasma membrane"/>
    <property type="evidence" value="ECO:0007669"/>
    <property type="project" value="UniProtKB-SubCell"/>
</dbReference>
<dbReference type="InterPro" id="IPR004669">
    <property type="entry name" value="C4_dicarb_anaerob_car"/>
</dbReference>
<evidence type="ECO:0000256" key="3">
    <source>
        <dbReference type="ARBA" id="ARBA00022475"/>
    </source>
</evidence>
<feature type="transmembrane region" description="Helical" evidence="7">
    <location>
        <begin position="181"/>
        <end position="201"/>
    </location>
</feature>
<evidence type="ECO:0000256" key="6">
    <source>
        <dbReference type="ARBA" id="ARBA00023136"/>
    </source>
</evidence>
<dbReference type="EMBL" id="AMCI01000414">
    <property type="protein sequence ID" value="EJX09336.1"/>
    <property type="molecule type" value="Genomic_DNA"/>
</dbReference>
<reference evidence="8" key="1">
    <citation type="journal article" date="2012" name="PLoS ONE">
        <title>Gene sets for utilization of primary and secondary nutrition supplies in the distal gut of endangered iberian lynx.</title>
        <authorList>
            <person name="Alcaide M."/>
            <person name="Messina E."/>
            <person name="Richter M."/>
            <person name="Bargiela R."/>
            <person name="Peplies J."/>
            <person name="Huws S.A."/>
            <person name="Newbold C.J."/>
            <person name="Golyshin P.N."/>
            <person name="Simon M.A."/>
            <person name="Lopez G."/>
            <person name="Yakimov M.M."/>
            <person name="Ferrer M."/>
        </authorList>
    </citation>
    <scope>NUCLEOTIDE SEQUENCE</scope>
</reference>
<gene>
    <name evidence="8" type="ORF">EVA_02553</name>
</gene>
<comment type="caution">
    <text evidence="8">The sequence shown here is derived from an EMBL/GenBank/DDBJ whole genome shotgun (WGS) entry which is preliminary data.</text>
</comment>
<protein>
    <submittedName>
        <fullName evidence="8">DcuC protein</fullName>
    </submittedName>
</protein>
<feature type="transmembrane region" description="Helical" evidence="7">
    <location>
        <begin position="249"/>
        <end position="268"/>
    </location>
</feature>
<evidence type="ECO:0000256" key="4">
    <source>
        <dbReference type="ARBA" id="ARBA00022692"/>
    </source>
</evidence>
<sequence>MSVTSWVAIAVIVLTVVALVKRMETRLVLITAGLFLCCVSLVPLQGLDAFAKAMTKGSLITAICSSMGFAYVAKYTQCDRALVHYLASPIRGLGAFLIPVCTVLTFFVNIAIPSAAGCSAAVGSTLIPVMLRAGIKPAAAAAAIFGGTIGSYLSPGTSHNAFVANMANMEVMEFINFHAPYSLMVGGILAVGIFIVCFTLGDHKGGENAKVDESKLQKDDDNFHPNAIMALVPLVPIVILVLGNTFVPAMKMGVAQAMVIGAIVAFAVTRSNPSDFTKSFFNGMGKAYADVMGIIIAAGVFAAGLNASGLIDVLVAALKESNEFARWGGSLGPWAMGVIMGSGDAATMAFNEAVTPHAASFGMTTHGLGGLAFLCGALGRTSSPLAGACIVLSGIAMVNPVEVVKRTCVPVLCAVVACAILMV</sequence>
<dbReference type="AlphaFoldDB" id="J9D925"/>
<dbReference type="NCBIfam" id="NF037994">
    <property type="entry name" value="DcuC_1"/>
    <property type="match status" value="1"/>
</dbReference>
<keyword evidence="4 7" id="KW-0812">Transmembrane</keyword>
<comment type="subcellular location">
    <subcellularLocation>
        <location evidence="1">Cell membrane</location>
        <topology evidence="1">Multi-pass membrane protein</topology>
    </subcellularLocation>
</comment>
<feature type="transmembrane region" description="Helical" evidence="7">
    <location>
        <begin position="288"/>
        <end position="311"/>
    </location>
</feature>
<evidence type="ECO:0000256" key="2">
    <source>
        <dbReference type="ARBA" id="ARBA00022448"/>
    </source>
</evidence>
<dbReference type="PANTHER" id="PTHR42002:SF2">
    <property type="entry name" value="ANAEROBIC C4-DICARBOXYLATE TRANSPORTER DCUC-RELATED"/>
    <property type="match status" value="1"/>
</dbReference>
<evidence type="ECO:0000256" key="1">
    <source>
        <dbReference type="ARBA" id="ARBA00004651"/>
    </source>
</evidence>
<dbReference type="InterPro" id="IPR018385">
    <property type="entry name" value="C4_dicarb_anaerob_car-like"/>
</dbReference>
<proteinExistence type="predicted"/>
<evidence type="ECO:0000256" key="7">
    <source>
        <dbReference type="SAM" id="Phobius"/>
    </source>
</evidence>
<name>J9D925_9ZZZZ</name>
<organism evidence="8">
    <name type="scientific">gut metagenome</name>
    <dbReference type="NCBI Taxonomy" id="749906"/>
    <lineage>
        <taxon>unclassified sequences</taxon>
        <taxon>metagenomes</taxon>
        <taxon>organismal metagenomes</taxon>
    </lineage>
</organism>